<evidence type="ECO:0000313" key="2">
    <source>
        <dbReference type="EMBL" id="KAA2256320.1"/>
    </source>
</evidence>
<reference evidence="2 3" key="2">
    <citation type="submission" date="2019-09" db="EMBL/GenBank/DDBJ databases">
        <authorList>
            <person name="Jin C."/>
        </authorList>
    </citation>
    <scope>NUCLEOTIDE SEQUENCE [LARGE SCALE GENOMIC DNA]</scope>
    <source>
        <strain evidence="2 3">AN110305</strain>
    </source>
</reference>
<dbReference type="PROSITE" id="PS50995">
    <property type="entry name" value="HTH_MARR_2"/>
    <property type="match status" value="1"/>
</dbReference>
<dbReference type="PRINTS" id="PR00598">
    <property type="entry name" value="HTHMARR"/>
</dbReference>
<comment type="caution">
    <text evidence="2">The sequence shown here is derived from an EMBL/GenBank/DDBJ whole genome shotgun (WGS) entry which is preliminary data.</text>
</comment>
<dbReference type="InterPro" id="IPR039422">
    <property type="entry name" value="MarR/SlyA-like"/>
</dbReference>
<gene>
    <name evidence="2" type="ORF">F0L68_26395</name>
</gene>
<organism evidence="2 3">
    <name type="scientific">Solihabitans fulvus</name>
    <dbReference type="NCBI Taxonomy" id="1892852"/>
    <lineage>
        <taxon>Bacteria</taxon>
        <taxon>Bacillati</taxon>
        <taxon>Actinomycetota</taxon>
        <taxon>Actinomycetes</taxon>
        <taxon>Pseudonocardiales</taxon>
        <taxon>Pseudonocardiaceae</taxon>
        <taxon>Solihabitans</taxon>
    </lineage>
</organism>
<name>A0A5B2WZE3_9PSEU</name>
<proteinExistence type="predicted"/>
<sequence length="150" mass="16367">MTPQDSHADTAARVWQGMRAFVLELYDRRKEAGDALDMSFVRAKALRYVGLEPMTMRQLTAILATDAPYTTVVVDDLERRGLVERSVHPGDRRVKIVTATEAGKAAAAVVQAIMDRPPPPMLDLDPADLAALERIIATLVGESAPQEPST</sequence>
<dbReference type="PANTHER" id="PTHR33164:SF99">
    <property type="entry name" value="MARR FAMILY REGULATORY PROTEIN"/>
    <property type="match status" value="1"/>
</dbReference>
<reference evidence="2 3" key="1">
    <citation type="submission" date="2019-09" db="EMBL/GenBank/DDBJ databases">
        <title>Goodfellowia gen. nov., a new genus of the Pseudonocardineae related to Actinoalloteichus, containing Goodfellowia coeruleoviolacea gen. nov., comb. nov. gen. nov., comb. nov.</title>
        <authorList>
            <person name="Labeda D."/>
        </authorList>
    </citation>
    <scope>NUCLEOTIDE SEQUENCE [LARGE SCALE GENOMIC DNA]</scope>
    <source>
        <strain evidence="2 3">AN110305</strain>
    </source>
</reference>
<dbReference type="SUPFAM" id="SSF46785">
    <property type="entry name" value="Winged helix' DNA-binding domain"/>
    <property type="match status" value="1"/>
</dbReference>
<accession>A0A5B2WZE3</accession>
<dbReference type="Pfam" id="PF12802">
    <property type="entry name" value="MarR_2"/>
    <property type="match status" value="1"/>
</dbReference>
<feature type="domain" description="HTH marR-type" evidence="1">
    <location>
        <begin position="7"/>
        <end position="150"/>
    </location>
</feature>
<keyword evidence="3" id="KW-1185">Reference proteome</keyword>
<dbReference type="EMBL" id="VUOB01000052">
    <property type="protein sequence ID" value="KAA2256320.1"/>
    <property type="molecule type" value="Genomic_DNA"/>
</dbReference>
<dbReference type="InterPro" id="IPR036388">
    <property type="entry name" value="WH-like_DNA-bd_sf"/>
</dbReference>
<dbReference type="GO" id="GO:0003700">
    <property type="term" value="F:DNA-binding transcription factor activity"/>
    <property type="evidence" value="ECO:0007669"/>
    <property type="project" value="InterPro"/>
</dbReference>
<dbReference type="Proteomes" id="UP000323454">
    <property type="component" value="Unassembled WGS sequence"/>
</dbReference>
<dbReference type="InterPro" id="IPR000835">
    <property type="entry name" value="HTH_MarR-typ"/>
</dbReference>
<evidence type="ECO:0000259" key="1">
    <source>
        <dbReference type="PROSITE" id="PS50995"/>
    </source>
</evidence>
<protein>
    <submittedName>
        <fullName evidence="2">MarR family transcriptional regulator</fullName>
    </submittedName>
</protein>
<dbReference type="SMART" id="SM00347">
    <property type="entry name" value="HTH_MARR"/>
    <property type="match status" value="1"/>
</dbReference>
<dbReference type="Gene3D" id="1.10.10.10">
    <property type="entry name" value="Winged helix-like DNA-binding domain superfamily/Winged helix DNA-binding domain"/>
    <property type="match status" value="1"/>
</dbReference>
<dbReference type="AlphaFoldDB" id="A0A5B2WZE3"/>
<dbReference type="InterPro" id="IPR036390">
    <property type="entry name" value="WH_DNA-bd_sf"/>
</dbReference>
<evidence type="ECO:0000313" key="3">
    <source>
        <dbReference type="Proteomes" id="UP000323454"/>
    </source>
</evidence>
<dbReference type="OrthoDB" id="8635520at2"/>
<dbReference type="PANTHER" id="PTHR33164">
    <property type="entry name" value="TRANSCRIPTIONAL REGULATOR, MARR FAMILY"/>
    <property type="match status" value="1"/>
</dbReference>
<dbReference type="RefSeq" id="WP_149852509.1">
    <property type="nucleotide sequence ID" value="NZ_VUOB01000052.1"/>
</dbReference>
<dbReference type="GO" id="GO:0006950">
    <property type="term" value="P:response to stress"/>
    <property type="evidence" value="ECO:0007669"/>
    <property type="project" value="TreeGrafter"/>
</dbReference>